<evidence type="ECO:0008006" key="3">
    <source>
        <dbReference type="Google" id="ProtNLM"/>
    </source>
</evidence>
<dbReference type="KEGG" id="fki:FK004_07885"/>
<evidence type="ECO:0000313" key="2">
    <source>
        <dbReference type="Proteomes" id="UP000244677"/>
    </source>
</evidence>
<dbReference type="InterPro" id="IPR015946">
    <property type="entry name" value="KH_dom-like_a/b"/>
</dbReference>
<dbReference type="PANTHER" id="PTHR35368">
    <property type="entry name" value="HYDROPEROXIDE REDUCTASE"/>
    <property type="match status" value="1"/>
</dbReference>
<dbReference type="InterPro" id="IPR003718">
    <property type="entry name" value="OsmC/Ohr_fam"/>
</dbReference>
<dbReference type="EMBL" id="CP020919">
    <property type="protein sequence ID" value="AWG25159.1"/>
    <property type="molecule type" value="Genomic_DNA"/>
</dbReference>
<protein>
    <recommendedName>
        <fullName evidence="3">Osmotically inducible protein C</fullName>
    </recommendedName>
</protein>
<keyword evidence="2" id="KW-1185">Reference proteome</keyword>
<gene>
    <name evidence="1" type="ORF">FK004_07885</name>
</gene>
<evidence type="ECO:0000313" key="1">
    <source>
        <dbReference type="EMBL" id="AWG25159.1"/>
    </source>
</evidence>
<dbReference type="Pfam" id="PF02566">
    <property type="entry name" value="OsmC"/>
    <property type="match status" value="1"/>
</dbReference>
<dbReference type="SUPFAM" id="SSF82784">
    <property type="entry name" value="OsmC-like"/>
    <property type="match status" value="1"/>
</dbReference>
<dbReference type="Gene3D" id="3.30.300.20">
    <property type="match status" value="1"/>
</dbReference>
<dbReference type="AlphaFoldDB" id="A0A2S1LN72"/>
<organism evidence="1 2">
    <name type="scientific">Flavobacterium kingsejongi</name>
    <dbReference type="NCBI Taxonomy" id="1678728"/>
    <lineage>
        <taxon>Bacteria</taxon>
        <taxon>Pseudomonadati</taxon>
        <taxon>Bacteroidota</taxon>
        <taxon>Flavobacteriia</taxon>
        <taxon>Flavobacteriales</taxon>
        <taxon>Flavobacteriaceae</taxon>
        <taxon>Flavobacterium</taxon>
    </lineage>
</organism>
<sequence>MSTTSINVLGYARSKEQFVVKTQNADVRIGTNSRYPELSGASPYEYILAGFAGCINEIGKVVAAELNFELKSLQVEISGDLDFQKFEGIATGERAGFSRIEIVLKPTTEATLEELQQWLKIVQFRSPVYDNLINSTPVELVLYKEYSHVA</sequence>
<dbReference type="Proteomes" id="UP000244677">
    <property type="component" value="Chromosome"/>
</dbReference>
<accession>A0A2S1LN72</accession>
<dbReference type="InterPro" id="IPR036102">
    <property type="entry name" value="OsmC/Ohrsf"/>
</dbReference>
<reference evidence="1 2" key="1">
    <citation type="submission" date="2017-04" db="EMBL/GenBank/DDBJ databases">
        <title>Complete genome sequence of Flavobacterium kingsejong AJ004.</title>
        <authorList>
            <person name="Lee P.C."/>
        </authorList>
    </citation>
    <scope>NUCLEOTIDE SEQUENCE [LARGE SCALE GENOMIC DNA]</scope>
    <source>
        <strain evidence="1 2">AJ004</strain>
    </source>
</reference>
<proteinExistence type="predicted"/>
<dbReference type="InterPro" id="IPR052924">
    <property type="entry name" value="OsmC/Ohr_hydroprdx_reductase"/>
</dbReference>
<dbReference type="OrthoDB" id="9791538at2"/>
<name>A0A2S1LN72_9FLAO</name>
<dbReference type="RefSeq" id="WP_108736763.1">
    <property type="nucleotide sequence ID" value="NZ_CP020919.1"/>
</dbReference>
<dbReference type="PANTHER" id="PTHR35368:SF1">
    <property type="entry name" value="HYDROPEROXIDE REDUCTASE"/>
    <property type="match status" value="1"/>
</dbReference>